<gene>
    <name evidence="1" type="ORF">FXV77_21690</name>
</gene>
<evidence type="ECO:0000313" key="2">
    <source>
        <dbReference type="Proteomes" id="UP000322362"/>
    </source>
</evidence>
<proteinExistence type="predicted"/>
<dbReference type="AlphaFoldDB" id="A0A5D4GRU0"/>
<dbReference type="RefSeq" id="WP_148921341.1">
    <property type="nucleotide sequence ID" value="NZ_VTAV01000032.1"/>
</dbReference>
<reference evidence="1 2" key="1">
    <citation type="submission" date="2019-08" db="EMBL/GenBank/DDBJ databases">
        <title>Phlebobacter frassis gen. nov. sp. nov., a new member of family Sphingobacteriaceae isolated from sand fly rearing media.</title>
        <authorList>
            <person name="Kakumanu M.L."/>
            <person name="Marayati B.F."/>
            <person name="Wada-Katsumata A."/>
            <person name="Wasserberg G."/>
            <person name="Schal C."/>
            <person name="Apperson C.S."/>
            <person name="Ponnusamy L."/>
        </authorList>
    </citation>
    <scope>NUCLEOTIDE SEQUENCE [LARGE SCALE GENOMIC DNA]</scope>
    <source>
        <strain evidence="1 2">SSI9</strain>
    </source>
</reference>
<sequence length="110" mass="12650">MSKTQRIELRVSLLDKKLIEINAKKSGLSISQYLVDCGLHRVIKPPPSEERLSVYKELAKFHQNFVYISNLIKNNNAPEVTLEVSKVARELLIHLEEIRNGKQSEKHEGE</sequence>
<evidence type="ECO:0000313" key="1">
    <source>
        <dbReference type="EMBL" id="TYR30814.1"/>
    </source>
</evidence>
<keyword evidence="2" id="KW-1185">Reference proteome</keyword>
<protein>
    <recommendedName>
        <fullName evidence="3">Mobilization protein</fullName>
    </recommendedName>
</protein>
<evidence type="ECO:0008006" key="3">
    <source>
        <dbReference type="Google" id="ProtNLM"/>
    </source>
</evidence>
<dbReference type="Proteomes" id="UP000322362">
    <property type="component" value="Unassembled WGS sequence"/>
</dbReference>
<accession>A0A5D4GRU0</accession>
<comment type="caution">
    <text evidence="1">The sequence shown here is derived from an EMBL/GenBank/DDBJ whole genome shotgun (WGS) entry which is preliminary data.</text>
</comment>
<dbReference type="InterPro" id="IPR053842">
    <property type="entry name" value="NikA-like"/>
</dbReference>
<name>A0A5D4GRU0_9SPHI</name>
<dbReference type="Pfam" id="PF21983">
    <property type="entry name" value="NikA-like"/>
    <property type="match status" value="1"/>
</dbReference>
<organism evidence="1 2">
    <name type="scientific">Sphingobacterium phlebotomi</name>
    <dbReference type="NCBI Taxonomy" id="2605433"/>
    <lineage>
        <taxon>Bacteria</taxon>
        <taxon>Pseudomonadati</taxon>
        <taxon>Bacteroidota</taxon>
        <taxon>Sphingobacteriia</taxon>
        <taxon>Sphingobacteriales</taxon>
        <taxon>Sphingobacteriaceae</taxon>
        <taxon>Sphingobacterium</taxon>
    </lineage>
</organism>
<dbReference type="EMBL" id="VTAV01000032">
    <property type="protein sequence ID" value="TYR30814.1"/>
    <property type="molecule type" value="Genomic_DNA"/>
</dbReference>